<dbReference type="GO" id="GO:0005840">
    <property type="term" value="C:ribosome"/>
    <property type="evidence" value="ECO:0007669"/>
    <property type="project" value="UniProtKB-KW"/>
</dbReference>
<evidence type="ECO:0000256" key="2">
    <source>
        <dbReference type="ARBA" id="ARBA00022980"/>
    </source>
</evidence>
<dbReference type="EMBL" id="JACASF010000004">
    <property type="protein sequence ID" value="KAF6480890.1"/>
    <property type="molecule type" value="Genomic_DNA"/>
</dbReference>
<evidence type="ECO:0000256" key="4">
    <source>
        <dbReference type="SAM" id="Coils"/>
    </source>
</evidence>
<dbReference type="SUPFAM" id="SSF56808">
    <property type="entry name" value="Ribosomal protein L1"/>
    <property type="match status" value="1"/>
</dbReference>
<keyword evidence="6" id="KW-1185">Reference proteome</keyword>
<keyword evidence="2" id="KW-0689">Ribosomal protein</keyword>
<dbReference type="PANTHER" id="PTHR36427">
    <property type="entry name" value="54S RIBOSOMAL PROTEIN L1, MITOCHONDRIAL"/>
    <property type="match status" value="1"/>
</dbReference>
<dbReference type="GO" id="GO:1990904">
    <property type="term" value="C:ribonucleoprotein complex"/>
    <property type="evidence" value="ECO:0007669"/>
    <property type="project" value="UniProtKB-KW"/>
</dbReference>
<reference evidence="5 6" key="1">
    <citation type="journal article" date="2020" name="Nature">
        <title>Six reference-quality genomes reveal evolution of bat adaptations.</title>
        <authorList>
            <person name="Jebb D."/>
            <person name="Huang Z."/>
            <person name="Pippel M."/>
            <person name="Hughes G.M."/>
            <person name="Lavrichenko K."/>
            <person name="Devanna P."/>
            <person name="Winkler S."/>
            <person name="Jermiin L.S."/>
            <person name="Skirmuntt E.C."/>
            <person name="Katzourakis A."/>
            <person name="Burkitt-Gray L."/>
            <person name="Ray D.A."/>
            <person name="Sullivan K.A.M."/>
            <person name="Roscito J.G."/>
            <person name="Kirilenko B.M."/>
            <person name="Davalos L.M."/>
            <person name="Corthals A.P."/>
            <person name="Power M.L."/>
            <person name="Jones G."/>
            <person name="Ransome R.D."/>
            <person name="Dechmann D.K.N."/>
            <person name="Locatelli A.G."/>
            <person name="Puechmaille S.J."/>
            <person name="Fedrigo O."/>
            <person name="Jarvis E.D."/>
            <person name="Hiller M."/>
            <person name="Vernes S.C."/>
            <person name="Myers E.W."/>
            <person name="Teeling E.C."/>
        </authorList>
    </citation>
    <scope>NUCLEOTIDE SEQUENCE [LARGE SCALE GENOMIC DNA]</scope>
    <source>
        <strain evidence="5">MMolMol1</strain>
        <tissue evidence="5">Muscle</tissue>
    </source>
</reference>
<feature type="coiled-coil region" evidence="4">
    <location>
        <begin position="59"/>
        <end position="97"/>
    </location>
</feature>
<dbReference type="InParanoid" id="A0A7J8I9G4"/>
<comment type="similarity">
    <text evidence="1">Belongs to the universal ribosomal protein uL1 family.</text>
</comment>
<proteinExistence type="inferred from homology"/>
<protein>
    <submittedName>
        <fullName evidence="5">Uncharacterized protein</fullName>
    </submittedName>
</protein>
<name>A0A7J8I9G4_MOLMO</name>
<keyword evidence="3" id="KW-0687">Ribonucleoprotein</keyword>
<dbReference type="Proteomes" id="UP000550707">
    <property type="component" value="Unassembled WGS sequence"/>
</dbReference>
<accession>A0A7J8I9G4</accession>
<evidence type="ECO:0000256" key="3">
    <source>
        <dbReference type="ARBA" id="ARBA00023274"/>
    </source>
</evidence>
<sequence length="287" mass="33299">MRRKRNMSQMKEQNKTPGKVLNKMEISNQSDAEFKTQVIKLLKELGETFKGLSETFRELKKTSKELSKNINNIKKYQSEMKDALTEIENNLQELNSRVGIVFPRWLIRHLFILVLHAFRCPTDILLLLLLGSLTRKQNKKKGVKEKASNEKQDEIEKIKSHPFMEGEPEDDVYLKHLYPRQIYVKKVIHLLKKFQILDYTNPKQGIYLDLTLDMALGKKKKVEPFSSVLSLPYPLVSEINKVAVFTWNASEIKISEENGALFAGGTNLIQEILDGEIKPDFYVLFQK</sequence>
<organism evidence="5 6">
    <name type="scientific">Molossus molossus</name>
    <name type="common">Pallas' mastiff bat</name>
    <name type="synonym">Vespertilio molossus</name>
    <dbReference type="NCBI Taxonomy" id="27622"/>
    <lineage>
        <taxon>Eukaryota</taxon>
        <taxon>Metazoa</taxon>
        <taxon>Chordata</taxon>
        <taxon>Craniata</taxon>
        <taxon>Vertebrata</taxon>
        <taxon>Euteleostomi</taxon>
        <taxon>Mammalia</taxon>
        <taxon>Eutheria</taxon>
        <taxon>Laurasiatheria</taxon>
        <taxon>Chiroptera</taxon>
        <taxon>Yangochiroptera</taxon>
        <taxon>Molossidae</taxon>
        <taxon>Molossus</taxon>
    </lineage>
</organism>
<dbReference type="PANTHER" id="PTHR36427:SF3">
    <property type="entry name" value="LARGE RIBOSOMAL SUBUNIT PROTEIN UL1M"/>
    <property type="match status" value="1"/>
</dbReference>
<evidence type="ECO:0000313" key="6">
    <source>
        <dbReference type="Proteomes" id="UP000550707"/>
    </source>
</evidence>
<dbReference type="InterPro" id="IPR023674">
    <property type="entry name" value="Ribosomal_uL1-like"/>
</dbReference>
<keyword evidence="4" id="KW-0175">Coiled coil</keyword>
<evidence type="ECO:0000256" key="1">
    <source>
        <dbReference type="ARBA" id="ARBA00010531"/>
    </source>
</evidence>
<comment type="caution">
    <text evidence="5">The sequence shown here is derived from an EMBL/GenBank/DDBJ whole genome shotgun (WGS) entry which is preliminary data.</text>
</comment>
<evidence type="ECO:0000313" key="5">
    <source>
        <dbReference type="EMBL" id="KAF6480890.1"/>
    </source>
</evidence>
<gene>
    <name evidence="5" type="ORF">HJG59_010684</name>
</gene>
<dbReference type="AlphaFoldDB" id="A0A7J8I9G4"/>